<name>A0ABR8A9F9_9CYAN</name>
<organism evidence="1 2">
    <name type="scientific">Calothrix parietina FACHB-288</name>
    <dbReference type="NCBI Taxonomy" id="2692896"/>
    <lineage>
        <taxon>Bacteria</taxon>
        <taxon>Bacillati</taxon>
        <taxon>Cyanobacteriota</taxon>
        <taxon>Cyanophyceae</taxon>
        <taxon>Nostocales</taxon>
        <taxon>Calotrichaceae</taxon>
        <taxon>Calothrix</taxon>
    </lineage>
</organism>
<dbReference type="Proteomes" id="UP000658514">
    <property type="component" value="Unassembled WGS sequence"/>
</dbReference>
<dbReference type="RefSeq" id="WP_190548514.1">
    <property type="nucleotide sequence ID" value="NZ_CAWPNO010000050.1"/>
</dbReference>
<evidence type="ECO:0000313" key="1">
    <source>
        <dbReference type="EMBL" id="MBD2196626.1"/>
    </source>
</evidence>
<keyword evidence="2" id="KW-1185">Reference proteome</keyword>
<evidence type="ECO:0000313" key="2">
    <source>
        <dbReference type="Proteomes" id="UP000658514"/>
    </source>
</evidence>
<accession>A0ABR8A9F9</accession>
<comment type="caution">
    <text evidence="1">The sequence shown here is derived from an EMBL/GenBank/DDBJ whole genome shotgun (WGS) entry which is preliminary data.</text>
</comment>
<proteinExistence type="predicted"/>
<gene>
    <name evidence="1" type="ORF">H6G24_14135</name>
</gene>
<dbReference type="EMBL" id="JACJQH010000019">
    <property type="protein sequence ID" value="MBD2196626.1"/>
    <property type="molecule type" value="Genomic_DNA"/>
</dbReference>
<reference evidence="1 2" key="1">
    <citation type="journal article" date="2020" name="ISME J.">
        <title>Comparative genomics reveals insights into cyanobacterial evolution and habitat adaptation.</title>
        <authorList>
            <person name="Chen M.Y."/>
            <person name="Teng W.K."/>
            <person name="Zhao L."/>
            <person name="Hu C.X."/>
            <person name="Zhou Y.K."/>
            <person name="Han B.P."/>
            <person name="Song L.R."/>
            <person name="Shu W.S."/>
        </authorList>
    </citation>
    <scope>NUCLEOTIDE SEQUENCE [LARGE SCALE GENOMIC DNA]</scope>
    <source>
        <strain evidence="1 2">FACHB-288</strain>
    </source>
</reference>
<sequence>MANIIVKDAFNKNVYLKASGTGTIDDPYVTQQDNTIINTSLPLPLNAATESTASDIRSFNEMSLGQRGHTLVTSTLPQSGSWVAIQIIEAASFVAMTCANTSTPAVGVELPTGFILYGNISAFTLEYGKVIAYKR</sequence>
<protein>
    <submittedName>
        <fullName evidence="1">Uncharacterized protein</fullName>
    </submittedName>
</protein>